<feature type="compositionally biased region" description="Basic and acidic residues" evidence="1">
    <location>
        <begin position="121"/>
        <end position="135"/>
    </location>
</feature>
<feature type="compositionally biased region" description="Basic and acidic residues" evidence="1">
    <location>
        <begin position="3188"/>
        <end position="3208"/>
    </location>
</feature>
<feature type="compositionally biased region" description="Basic and acidic residues" evidence="1">
    <location>
        <begin position="1884"/>
        <end position="1897"/>
    </location>
</feature>
<keyword evidence="3" id="KW-1185">Reference proteome</keyword>
<feature type="region of interest" description="Disordered" evidence="1">
    <location>
        <begin position="3094"/>
        <end position="3126"/>
    </location>
</feature>
<feature type="region of interest" description="Disordered" evidence="1">
    <location>
        <begin position="1980"/>
        <end position="2608"/>
    </location>
</feature>
<feature type="compositionally biased region" description="Basic and acidic residues" evidence="1">
    <location>
        <begin position="537"/>
        <end position="564"/>
    </location>
</feature>
<feature type="compositionally biased region" description="Basic and acidic residues" evidence="1">
    <location>
        <begin position="2254"/>
        <end position="2269"/>
    </location>
</feature>
<feature type="compositionally biased region" description="Polar residues" evidence="1">
    <location>
        <begin position="3398"/>
        <end position="3412"/>
    </location>
</feature>
<evidence type="ECO:0000313" key="2">
    <source>
        <dbReference type="EMBL" id="KAF2201206.1"/>
    </source>
</evidence>
<feature type="compositionally biased region" description="Basic residues" evidence="1">
    <location>
        <begin position="864"/>
        <end position="878"/>
    </location>
</feature>
<gene>
    <name evidence="2" type="ORF">GQ43DRAFT_44934</name>
</gene>
<protein>
    <recommendedName>
        <fullName evidence="4">Involucrin repeat protein</fullName>
    </recommendedName>
</protein>
<feature type="compositionally biased region" description="Basic and acidic residues" evidence="1">
    <location>
        <begin position="2985"/>
        <end position="3002"/>
    </location>
</feature>
<comment type="caution">
    <text evidence="2">The sequence shown here is derived from an EMBL/GenBank/DDBJ whole genome shotgun (WGS) entry which is preliminary data.</text>
</comment>
<feature type="compositionally biased region" description="Polar residues" evidence="1">
    <location>
        <begin position="2517"/>
        <end position="2528"/>
    </location>
</feature>
<feature type="compositionally biased region" description="Basic and acidic residues" evidence="1">
    <location>
        <begin position="2642"/>
        <end position="2653"/>
    </location>
</feature>
<feature type="region of interest" description="Disordered" evidence="1">
    <location>
        <begin position="1076"/>
        <end position="1104"/>
    </location>
</feature>
<feature type="region of interest" description="Disordered" evidence="1">
    <location>
        <begin position="1357"/>
        <end position="1378"/>
    </location>
</feature>
<feature type="region of interest" description="Disordered" evidence="1">
    <location>
        <begin position="1"/>
        <end position="231"/>
    </location>
</feature>
<feature type="compositionally biased region" description="Basic and acidic residues" evidence="1">
    <location>
        <begin position="2081"/>
        <end position="2097"/>
    </location>
</feature>
<feature type="compositionally biased region" description="Basic residues" evidence="1">
    <location>
        <begin position="517"/>
        <end position="526"/>
    </location>
</feature>
<feature type="compositionally biased region" description="Basic and acidic residues" evidence="1">
    <location>
        <begin position="1418"/>
        <end position="1449"/>
    </location>
</feature>
<feature type="compositionally biased region" description="Basic residues" evidence="1">
    <location>
        <begin position="3387"/>
        <end position="3396"/>
    </location>
</feature>
<dbReference type="Proteomes" id="UP000799536">
    <property type="component" value="Unassembled WGS sequence"/>
</dbReference>
<feature type="compositionally biased region" description="Polar residues" evidence="1">
    <location>
        <begin position="3347"/>
        <end position="3357"/>
    </location>
</feature>
<feature type="region of interest" description="Disordered" evidence="1">
    <location>
        <begin position="2918"/>
        <end position="3074"/>
    </location>
</feature>
<feature type="region of interest" description="Disordered" evidence="1">
    <location>
        <begin position="1929"/>
        <end position="1958"/>
    </location>
</feature>
<feature type="compositionally biased region" description="Basic and acidic residues" evidence="1">
    <location>
        <begin position="2363"/>
        <end position="2377"/>
    </location>
</feature>
<feature type="region of interest" description="Disordered" evidence="1">
    <location>
        <begin position="276"/>
        <end position="340"/>
    </location>
</feature>
<feature type="region of interest" description="Disordered" evidence="1">
    <location>
        <begin position="696"/>
        <end position="786"/>
    </location>
</feature>
<feature type="compositionally biased region" description="Basic and acidic residues" evidence="1">
    <location>
        <begin position="101"/>
        <end position="114"/>
    </location>
</feature>
<feature type="region of interest" description="Disordered" evidence="1">
    <location>
        <begin position="1267"/>
        <end position="1333"/>
    </location>
</feature>
<feature type="region of interest" description="Disordered" evidence="1">
    <location>
        <begin position="249"/>
        <end position="268"/>
    </location>
</feature>
<feature type="region of interest" description="Disordered" evidence="1">
    <location>
        <begin position="846"/>
        <end position="905"/>
    </location>
</feature>
<feature type="region of interest" description="Disordered" evidence="1">
    <location>
        <begin position="353"/>
        <end position="456"/>
    </location>
</feature>
<feature type="compositionally biased region" description="Basic and acidic residues" evidence="1">
    <location>
        <begin position="1144"/>
        <end position="1255"/>
    </location>
</feature>
<feature type="compositionally biased region" description="Polar residues" evidence="1">
    <location>
        <begin position="358"/>
        <end position="386"/>
    </location>
</feature>
<feature type="region of interest" description="Disordered" evidence="1">
    <location>
        <begin position="3184"/>
        <end position="3208"/>
    </location>
</feature>
<feature type="compositionally biased region" description="Low complexity" evidence="1">
    <location>
        <begin position="2830"/>
        <end position="2844"/>
    </location>
</feature>
<feature type="compositionally biased region" description="Polar residues" evidence="1">
    <location>
        <begin position="3772"/>
        <end position="3781"/>
    </location>
</feature>
<feature type="compositionally biased region" description="Polar residues" evidence="1">
    <location>
        <begin position="176"/>
        <end position="190"/>
    </location>
</feature>
<feature type="compositionally biased region" description="Polar residues" evidence="1">
    <location>
        <begin position="3116"/>
        <end position="3125"/>
    </location>
</feature>
<feature type="region of interest" description="Disordered" evidence="1">
    <location>
        <begin position="515"/>
        <end position="566"/>
    </location>
</feature>
<evidence type="ECO:0008006" key="4">
    <source>
        <dbReference type="Google" id="ProtNLM"/>
    </source>
</evidence>
<feature type="compositionally biased region" description="Polar residues" evidence="1">
    <location>
        <begin position="2413"/>
        <end position="2423"/>
    </location>
</feature>
<feature type="region of interest" description="Disordered" evidence="1">
    <location>
        <begin position="3436"/>
        <end position="3473"/>
    </location>
</feature>
<feature type="compositionally biased region" description="Basic and acidic residues" evidence="1">
    <location>
        <begin position="1691"/>
        <end position="1712"/>
    </location>
</feature>
<feature type="compositionally biased region" description="Polar residues" evidence="1">
    <location>
        <begin position="3042"/>
        <end position="3056"/>
    </location>
</feature>
<feature type="compositionally biased region" description="Basic residues" evidence="1">
    <location>
        <begin position="3832"/>
        <end position="3846"/>
    </location>
</feature>
<feature type="compositionally biased region" description="Polar residues" evidence="1">
    <location>
        <begin position="3796"/>
        <end position="3811"/>
    </location>
</feature>
<feature type="region of interest" description="Disordered" evidence="1">
    <location>
        <begin position="2629"/>
        <end position="2672"/>
    </location>
</feature>
<feature type="compositionally biased region" description="Basic residues" evidence="1">
    <location>
        <begin position="2345"/>
        <end position="2355"/>
    </location>
</feature>
<feature type="region of interest" description="Disordered" evidence="1">
    <location>
        <begin position="2776"/>
        <end position="2889"/>
    </location>
</feature>
<evidence type="ECO:0000256" key="1">
    <source>
        <dbReference type="SAM" id="MobiDB-lite"/>
    </source>
</evidence>
<feature type="compositionally biased region" description="Low complexity" evidence="1">
    <location>
        <begin position="40"/>
        <end position="76"/>
    </location>
</feature>
<feature type="compositionally biased region" description="Basic and acidic residues" evidence="1">
    <location>
        <begin position="622"/>
        <end position="645"/>
    </location>
</feature>
<feature type="region of interest" description="Disordered" evidence="1">
    <location>
        <begin position="1554"/>
        <end position="1917"/>
    </location>
</feature>
<feature type="region of interest" description="Disordered" evidence="1">
    <location>
        <begin position="3769"/>
        <end position="3867"/>
    </location>
</feature>
<reference evidence="2" key="1">
    <citation type="journal article" date="2020" name="Stud. Mycol.">
        <title>101 Dothideomycetes genomes: a test case for predicting lifestyles and emergence of pathogens.</title>
        <authorList>
            <person name="Haridas S."/>
            <person name="Albert R."/>
            <person name="Binder M."/>
            <person name="Bloem J."/>
            <person name="Labutti K."/>
            <person name="Salamov A."/>
            <person name="Andreopoulos B."/>
            <person name="Baker S."/>
            <person name="Barry K."/>
            <person name="Bills G."/>
            <person name="Bluhm B."/>
            <person name="Cannon C."/>
            <person name="Castanera R."/>
            <person name="Culley D."/>
            <person name="Daum C."/>
            <person name="Ezra D."/>
            <person name="Gonzalez J."/>
            <person name="Henrissat B."/>
            <person name="Kuo A."/>
            <person name="Liang C."/>
            <person name="Lipzen A."/>
            <person name="Lutzoni F."/>
            <person name="Magnuson J."/>
            <person name="Mondo S."/>
            <person name="Nolan M."/>
            <person name="Ohm R."/>
            <person name="Pangilinan J."/>
            <person name="Park H.-J."/>
            <person name="Ramirez L."/>
            <person name="Alfaro M."/>
            <person name="Sun H."/>
            <person name="Tritt A."/>
            <person name="Yoshinaga Y."/>
            <person name="Zwiers L.-H."/>
            <person name="Turgeon B."/>
            <person name="Goodwin S."/>
            <person name="Spatafora J."/>
            <person name="Crous P."/>
            <person name="Grigoriev I."/>
        </authorList>
    </citation>
    <scope>NUCLEOTIDE SEQUENCE</scope>
    <source>
        <strain evidence="2">ATCC 74209</strain>
    </source>
</reference>
<feature type="compositionally biased region" description="Polar residues" evidence="1">
    <location>
        <begin position="1737"/>
        <end position="1752"/>
    </location>
</feature>
<feature type="compositionally biased region" description="Basic and acidic residues" evidence="1">
    <location>
        <begin position="2845"/>
        <end position="2854"/>
    </location>
</feature>
<dbReference type="OrthoDB" id="5365701at2759"/>
<feature type="compositionally biased region" description="Basic residues" evidence="1">
    <location>
        <begin position="1872"/>
        <end position="1883"/>
    </location>
</feature>
<feature type="region of interest" description="Disordered" evidence="1">
    <location>
        <begin position="3697"/>
        <end position="3721"/>
    </location>
</feature>
<feature type="compositionally biased region" description="Basic and acidic residues" evidence="1">
    <location>
        <begin position="3283"/>
        <end position="3297"/>
    </location>
</feature>
<dbReference type="EMBL" id="ML993986">
    <property type="protein sequence ID" value="KAF2201206.1"/>
    <property type="molecule type" value="Genomic_DNA"/>
</dbReference>
<feature type="compositionally biased region" description="Basic and acidic residues" evidence="1">
    <location>
        <begin position="1841"/>
        <end position="1855"/>
    </location>
</feature>
<feature type="compositionally biased region" description="Basic residues" evidence="1">
    <location>
        <begin position="611"/>
        <end position="621"/>
    </location>
</feature>
<organism evidence="2 3">
    <name type="scientific">Delitschia confertaspora ATCC 74209</name>
    <dbReference type="NCBI Taxonomy" id="1513339"/>
    <lineage>
        <taxon>Eukaryota</taxon>
        <taxon>Fungi</taxon>
        <taxon>Dikarya</taxon>
        <taxon>Ascomycota</taxon>
        <taxon>Pezizomycotina</taxon>
        <taxon>Dothideomycetes</taxon>
        <taxon>Pleosporomycetidae</taxon>
        <taxon>Pleosporales</taxon>
        <taxon>Delitschiaceae</taxon>
        <taxon>Delitschia</taxon>
    </lineage>
</organism>
<feature type="region of interest" description="Disordered" evidence="1">
    <location>
        <begin position="3316"/>
        <end position="3421"/>
    </location>
</feature>
<feature type="compositionally biased region" description="Basic residues" evidence="1">
    <location>
        <begin position="3099"/>
        <end position="3110"/>
    </location>
</feature>
<feature type="region of interest" description="Disordered" evidence="1">
    <location>
        <begin position="1470"/>
        <end position="1491"/>
    </location>
</feature>
<feature type="region of interest" description="Disordered" evidence="1">
    <location>
        <begin position="791"/>
        <end position="810"/>
    </location>
</feature>
<feature type="compositionally biased region" description="Basic and acidic residues" evidence="1">
    <location>
        <begin position="2324"/>
        <end position="2344"/>
    </location>
</feature>
<feature type="compositionally biased region" description="Basic residues" evidence="1">
    <location>
        <begin position="2310"/>
        <end position="2319"/>
    </location>
</feature>
<feature type="compositionally biased region" description="Basic residues" evidence="1">
    <location>
        <begin position="732"/>
        <end position="743"/>
    </location>
</feature>
<feature type="compositionally biased region" description="Basic and acidic residues" evidence="1">
    <location>
        <begin position="1657"/>
        <end position="1670"/>
    </location>
</feature>
<feature type="compositionally biased region" description="Acidic residues" evidence="1">
    <location>
        <begin position="884"/>
        <end position="895"/>
    </location>
</feature>
<feature type="compositionally biased region" description="Polar residues" evidence="1">
    <location>
        <begin position="2855"/>
        <end position="2866"/>
    </location>
</feature>
<feature type="compositionally biased region" description="Low complexity" evidence="1">
    <location>
        <begin position="792"/>
        <end position="810"/>
    </location>
</feature>
<feature type="compositionally biased region" description="Polar residues" evidence="1">
    <location>
        <begin position="1899"/>
        <end position="1911"/>
    </location>
</feature>
<feature type="compositionally biased region" description="Low complexity" evidence="1">
    <location>
        <begin position="403"/>
        <end position="444"/>
    </location>
</feature>
<feature type="compositionally biased region" description="Polar residues" evidence="1">
    <location>
        <begin position="2659"/>
        <end position="2672"/>
    </location>
</feature>
<name>A0A9P4JN08_9PLEO</name>
<feature type="region of interest" description="Disordered" evidence="1">
    <location>
        <begin position="597"/>
        <end position="684"/>
    </location>
</feature>
<feature type="compositionally biased region" description="Low complexity" evidence="1">
    <location>
        <begin position="24"/>
        <end position="33"/>
    </location>
</feature>
<proteinExistence type="predicted"/>
<accession>A0A9P4JN08</accession>
<feature type="region of interest" description="Disordered" evidence="1">
    <location>
        <begin position="3252"/>
        <end position="3297"/>
    </location>
</feature>
<feature type="region of interest" description="Disordered" evidence="1">
    <location>
        <begin position="3512"/>
        <end position="3621"/>
    </location>
</feature>
<feature type="compositionally biased region" description="Acidic residues" evidence="1">
    <location>
        <begin position="1992"/>
        <end position="2001"/>
    </location>
</feature>
<feature type="compositionally biased region" description="Low complexity" evidence="1">
    <location>
        <begin position="284"/>
        <end position="301"/>
    </location>
</feature>
<feature type="compositionally biased region" description="Pro residues" evidence="1">
    <location>
        <begin position="1618"/>
        <end position="1632"/>
    </location>
</feature>
<feature type="compositionally biased region" description="Basic residues" evidence="1">
    <location>
        <begin position="2930"/>
        <end position="2941"/>
    </location>
</feature>
<feature type="region of interest" description="Disordered" evidence="1">
    <location>
        <begin position="1130"/>
        <end position="1255"/>
    </location>
</feature>
<evidence type="ECO:0000313" key="3">
    <source>
        <dbReference type="Proteomes" id="UP000799536"/>
    </source>
</evidence>
<feature type="region of interest" description="Disordered" evidence="1">
    <location>
        <begin position="1418"/>
        <end position="1456"/>
    </location>
</feature>
<feature type="compositionally biased region" description="Basic and acidic residues" evidence="1">
    <location>
        <begin position="2131"/>
        <end position="2165"/>
    </location>
</feature>
<feature type="compositionally biased region" description="Basic residues" evidence="1">
    <location>
        <begin position="2166"/>
        <end position="2176"/>
    </location>
</feature>
<sequence>MWGRLTGKSDGSERKDKDEKRRTTSGSSSTGAWTRRRAESVVSSSSSRRPTRTRSGSESRPAPSSSRNSYAPPASSVASFATALESSRGDGYLPYDGQTDGEIRHSRRREDRSPTRSIASARRDRSRSRDRDDKKKSKSKSDKKRRSSGRTSTIVDDPSSIPTSRGVEELMRAGPSFSTQVSTPGFTQFPGQVGAPSMSGVPPPIHPAHPMTSHVADQFPGQNPSQFTEPYMPGHSFGAAADYYGDQGESVQHQPGVRPEPPSVIIPQDTPHLHAASVQANPPEETGSGAAAEFFGSGSAAMPGAFEDTPAPPKPPRPSSHKPSSSSGKPDKPSKMSSTAALAAGAALGYALGHGNNEHQSSSSSFYQQNHNASHAATDGSYNATYHTADIPPPKPPRPGHESSNSSNSHSHSHSHAPMYAAGAGPAATAYDNNHHSSQLHSSSMPGAFPGDTQVYGGQGSLMMGNMAMDTKREQSNPISKLVDWWKDYEDVVKMEEYTEYIGVCRGCFDSPVQSAPRKHNYRRKRSGELRPSGIQKESRYHNHNHSDKDSRYYYHSSDAESKRHGTKSVLAAGGLTGYGLAKVGKALWNQNNDFDDTYSIKSGRETRSSTSRRHRSRSRSRSYDRHRSSYDNRSEIRYGGDFRDSISTGVTGSGKIYKTAPHHRKTGTHSSRSRSSSPDRKSGILGAVVGASVASSVASHNRSNHRRNSRSSENAFVRHPRHSSDYEYKQSRPHRRASHRSSRSSLTSGSIIDISRTSKPQSSGFFGGFFSPPPEKQEKRRVTHSKKRKGFFNFGNASSSSSGSDLAFGTGYVKRRNSAKRRNSDEKFHAALVGWGATTAAITAAQHGRIKHGRPHQPEVVTVRRKQRSKDHSRRSSHSAYSADDDEEGWESIPEDDHADSSSVDSGLAFGDLTSLKGKKSSDSLLSDASGTNKWNWRWGFNKSGKKKKKVASMASHENIAHPSHHVGSVLAGAATGAAYSQVGSAMSSASSVPTLQSVYAQGTQDPNRFDTVTRMGSVPGTQTLPVTSQAQGVYVQPQPIPQIPGSMYYPQPSSQPAHVEPSGMPVFSNIPPQPTYPAPLRSSMVEQHPPLPPRRANSSTTLSSWKHDALVAGATVGITAIGASALKSGSRFQDSPTNVRFKLTEEQAERESLGRKVEDDRQRRAPERKYSKEQEAREDEPKREEARREEARREEARREEVRREEARREEARREEARREETKREEAHREEARREEIRRDEARQEEFSREEARREEARLIKLRREEARREEARREEARREEARREEARREEARREEARREEARREELRREEAHKEVARREESHKQEVERLKRERAIQQEANRCELPDRRAREAWEFEEAERAEKPAREVRKSEEAERRARAALAEAQRAKEARLQAERVMQERQAAYELIQAQKAEEARLEAERAEKERQEAFEKEQREIASHDERKRSQSWRESFQPIYAEQGRRLDGVHNDTNHAPDWTIPSDTWTPSVVEPVYTDSTPVIKPVEPGKAAEVLFDDDIFNRDLFKKKDPTRAASKVLEDWEERYTAAPVSPAEFFAPPELKDHSGTPSVRSDPNGGADILVYDGHEFATTKGPPYPAPYAFKTTGSSSSSSHIAPPFPVPPLKLIPPTPEGSRAGSVKGSSLPPSPVIPTTDNSDSKKDEIPGKEPSTKVTWGEDQTHHYEVPTPMSYREEWASDHETNYQSDPSRDEIVVEVESPSSGTSRRTYPWPEISKSDLVSDSGYQTEPTVTLDNRGFAVQTPAEGPSPRDREHGNGIYQAPFFETVSDLGITAPSHTQHQSVEKPITEEVEPMHIPGSFDDELESPVAAALDSNTSTTADRPSENDDKPKRHYNSEEETQDDSFVKPEHNLSKKKKKKRRVKTDKKAGTEQGQRDSLEDPTNLNDTEPTYSESHRLEYDLRNIGPMKGTGAYIYPTPESAPEGGIDLGPSQTNDRQEHTWEPAPATIYHDDAVPSRYINEPITQPRVPDTNDRDEEADAVDEWGGNKRSKKKKMRSDKSVAPVDPSSIVHLPEKDPPLETSQTFFEDKPYSTDPASLTRPEELPPLPNTVDDDLSPKHGYGKLDHVFVGRRDSRDEFFSAESDDNTIRPSKGKEPAGDNGRPISPVAWQSRLDEYDIHEESGYGRRDDERSESRDRDYARESPEGKHRKKHRRHRDYRTPDDYDARSVVSEVVDGASSDRRRKHKHRNSDRTDSPGARSVATSEPGDIRYSSRKSKRSSEVFDDTAPVISSSSRYEESDTKSKKDKEKPSSGLFGQLFGGRKSTDVLSEVSNKSKSRDQRDENDEDEERKHRKKKHHRSSTYGSDHEDPRPTDHQKDGEIDNSERKHRKKKHHRSSAYGSDNDDARSIRSSKSEPRIKRPTYGSDNDDARSTRSMKSERREKRSSHHRHDTGTDAQHQATSKYHYSRRSSEPQSEESFLGERAVAAGLLPEDKPSLNVNTEPSRLYTGVDIPGDRPEYPLPTLDESRSISPYRVDLPSRPITPLQDSRGFLERLTGLPSSHLQATSDNLPPLPQSRPNSPEMSPEQAHSPLVALRASSTTAVPLRFRRPPSSPGKFRDLTIDPVTLSSPTSSPLAPQRAKHAKSSSTEFKGEYRPLYLVEANRKSTNIEEDQVLPALPSSRETSEAPSERGTEDEYQSALESPHSTGTETFNGFFSVADDQQQWQESHEEIPGSQQTTPRALTFPTDVLRSIAEPEDLDYDRSPSMDSFTSAILTQDVQPLSPAGVALPPSPLGPLAQKDYEQYANLELPPLPALTDPEIHDLEDNAITLSDSRTVQKGYDSDFMGGEPGPEDIPLPVPSLTEIKDQEPESPSIPTTSSTSQQSEKGEKAKQDSESNSIPQSTQPALLTAKEQQKPRESNVEDPMESWFSPPVTLAEAVAERATIEPAVDVEIKAAELDSACLRQDSVGKGKKKKGKKGRGSRSGTLSAGVGESVSSTSLEEAKPLGTTDDFIVDDGELLTAPKSNRELSDLMKEAQEKEMESPGEAKTNIPTVFDFQILDEEESGESGNAELSAHIEPKSQSDNTALALPSSVSKDTPDQLAAITPKPENDPAALLKSDAGLLKIEDLVADAAETQSKKKKKRKGKRLKAVNDLVGSSGTNTPIESELVGKERDAGGITLAVEVEKNDDAVVNDRHTGVYVPAPEEVPLPPVDDSEFIIAEQADESVQEHTARRVLPKESSSERKGNMEIEAVVEVTEEETGVSASAVGLAPAASSFSKVMSVFGWRKAKQAEVSSSGSEHALTPGIAEEEQEGVSASVEPAVEREVIPDDKEAITTERIVTTYDLPFEAIDSKEIHESEKKQAATAGDEPIVQEDEHPTLVTEETAGQVNSTVKFESSEQAEEKPLETQPAAAANELVQATETKKGKKARKSPKKNQASINLDPSPTESDIGTPAIPASFITLPEKPKVELDKRDLTGESLSIPPEIPLPSEVEEPLTSGVTLPSEEPLPSKEPLLSEELVPFEVSLPSEVSKPLPSEIPLSSDILVPSEIPLPNKTEEPLPADIPLPSDVDEALASEDIILPEAKRPLQFEVEQPLPTEISLSSELEQPPSTEPEPVVKEELQPQSSKKEGKKKKKRAQAVGTLPPAPAELERSPENVSTIKEGLEQVPAEQPMAEPLPFPSEVDTLSTMVVQGEYTTNVANPSKAPQQAQIEQFQVEGPGVVPPEVERKLFPETVSETNDGLLPVQSEKKRKDKKKVGAVDAELDALKPKMTIEDVAFAKNKPEQVQSEKSYVEVSETLRFEVGPQLPTKSKVTSEADQLPVPSGERITVIDTETNPLQPEQISESVVTLEGSVQVDTEPKSTAPAPSKKKGKKKRGGRKAALKNNEASSSADQIEQENDQIVTEGAELPPSPAAAALEILPTGEPVSSEQKVDDIIHLETTEQLPPLPGRPDLTPLAKYNKQLPPRPADVDQLPPLPADVDQLPPLPMLINFHLFQQILINSHLFQRIPSNPHLFPSAPRISHPLQKMPAN</sequence>
<feature type="compositionally biased region" description="Basic and acidic residues" evidence="1">
    <location>
        <begin position="2387"/>
        <end position="2401"/>
    </location>
</feature>
<feature type="compositionally biased region" description="Basic residues" evidence="1">
    <location>
        <begin position="136"/>
        <end position="148"/>
    </location>
</feature>
<feature type="compositionally biased region" description="Low complexity" evidence="1">
    <location>
        <begin position="2585"/>
        <end position="2594"/>
    </location>
</feature>
<feature type="compositionally biased region" description="Basic and acidic residues" evidence="1">
    <location>
        <begin position="10"/>
        <end position="22"/>
    </location>
</feature>
<feature type="compositionally biased region" description="Polar residues" evidence="1">
    <location>
        <begin position="3563"/>
        <end position="3573"/>
    </location>
</feature>